<feature type="region of interest" description="Disordered" evidence="2">
    <location>
        <begin position="356"/>
        <end position="533"/>
    </location>
</feature>
<reference evidence="3 4" key="1">
    <citation type="submission" date="2018-04" db="EMBL/GenBank/DDBJ databases">
        <title>The genome of golden apple snail Pomacea canaliculata provides insight into stress tolerance and invasive adaptation.</title>
        <authorList>
            <person name="Liu C."/>
            <person name="Liu B."/>
            <person name="Ren Y."/>
            <person name="Zhang Y."/>
            <person name="Wang H."/>
            <person name="Li S."/>
            <person name="Jiang F."/>
            <person name="Yin L."/>
            <person name="Zhang G."/>
            <person name="Qian W."/>
            <person name="Fan W."/>
        </authorList>
    </citation>
    <scope>NUCLEOTIDE SEQUENCE [LARGE SCALE GENOMIC DNA]</scope>
    <source>
        <strain evidence="3">SZHN2017</strain>
        <tissue evidence="3">Muscle</tissue>
    </source>
</reference>
<organism evidence="3 4">
    <name type="scientific">Pomacea canaliculata</name>
    <name type="common">Golden apple snail</name>
    <dbReference type="NCBI Taxonomy" id="400727"/>
    <lineage>
        <taxon>Eukaryota</taxon>
        <taxon>Metazoa</taxon>
        <taxon>Spiralia</taxon>
        <taxon>Lophotrochozoa</taxon>
        <taxon>Mollusca</taxon>
        <taxon>Gastropoda</taxon>
        <taxon>Caenogastropoda</taxon>
        <taxon>Architaenioglossa</taxon>
        <taxon>Ampullarioidea</taxon>
        <taxon>Ampullariidae</taxon>
        <taxon>Pomacea</taxon>
    </lineage>
</organism>
<dbReference type="SUPFAM" id="SSF57845">
    <property type="entry name" value="B-box zinc-binding domain"/>
    <property type="match status" value="1"/>
</dbReference>
<dbReference type="EMBL" id="PZQS01000004">
    <property type="protein sequence ID" value="PVD31405.1"/>
    <property type="molecule type" value="Genomic_DNA"/>
</dbReference>
<feature type="compositionally biased region" description="Basic residues" evidence="2">
    <location>
        <begin position="444"/>
        <end position="454"/>
    </location>
</feature>
<feature type="compositionally biased region" description="Low complexity" evidence="2">
    <location>
        <begin position="382"/>
        <end position="401"/>
    </location>
</feature>
<sequence>MLRRVQGSQAAAMSAHLLPGLSLQIHHRQDRGDWDRLVPMSFLQKPIQPELRGEARTWADSFPTNFFLSQLSSKLQTMASSGHMSNSVFNGETTAKAICTKHAKMALAAYCTQKRRSVCEECCVQTHLDCIQYHVSERDSRAIADERKLKLKQDFDLLKIRLEGLMDKVNSHVTELNSKKEQLQLQTEAAVSEVKTKLELMVLEQKRELGRQLDMLVDRERRRLSGVKERALEVSQVFDKMAETLSNVEGGACSTLDGLTALNDVEEELKKQEQVMESTRKDSTLSEIVFYPDKTFETLFRKLTFGTFSLERKPQDSSGARPRTHRYSSDPNSYSSPLAPRDSVLLLQQRSVPGDEAWDDVSLGLGPSFSSQKGRIARRGFSPPGAAASAPATATPSGATTVESDLTDHMRQKLEVPKNSQPPVRRSPTSPDFGSTVIEEAKSRSRSLPRRRRPRSEGAFPPGARRRHALRSVDDERDVAHGRRSSEKSCSVTPSPTVVYDNDTPASKLLPRSSDSGDNSKNGGSVYTSDEEFSSLGSEALSRLWPGDKRQPLARHFARSSLPHCGVGRRPSACA</sequence>
<keyword evidence="4" id="KW-1185">Reference proteome</keyword>
<feature type="compositionally biased region" description="Basic and acidic residues" evidence="2">
    <location>
        <begin position="406"/>
        <end position="416"/>
    </location>
</feature>
<name>A0A2T7PDA7_POMCA</name>
<dbReference type="PANTHER" id="PTHR25462:SF296">
    <property type="entry name" value="MEIOTIC P26, ISOFORM F"/>
    <property type="match status" value="1"/>
</dbReference>
<dbReference type="Proteomes" id="UP000245119">
    <property type="component" value="Linkage Group LG4"/>
</dbReference>
<feature type="compositionally biased region" description="Polar residues" evidence="2">
    <location>
        <begin position="418"/>
        <end position="433"/>
    </location>
</feature>
<dbReference type="GO" id="GO:0061630">
    <property type="term" value="F:ubiquitin protein ligase activity"/>
    <property type="evidence" value="ECO:0007669"/>
    <property type="project" value="TreeGrafter"/>
</dbReference>
<dbReference type="InterPro" id="IPR047153">
    <property type="entry name" value="TRIM45/56/19-like"/>
</dbReference>
<feature type="compositionally biased region" description="Low complexity" evidence="2">
    <location>
        <begin position="513"/>
        <end position="525"/>
    </location>
</feature>
<proteinExistence type="predicted"/>
<evidence type="ECO:0008006" key="5">
    <source>
        <dbReference type="Google" id="ProtNLM"/>
    </source>
</evidence>
<protein>
    <recommendedName>
        <fullName evidence="5">B box-type domain-containing protein</fullName>
    </recommendedName>
</protein>
<feature type="compositionally biased region" description="Basic and acidic residues" evidence="2">
    <location>
        <begin position="471"/>
        <end position="487"/>
    </location>
</feature>
<evidence type="ECO:0000256" key="2">
    <source>
        <dbReference type="SAM" id="MobiDB-lite"/>
    </source>
</evidence>
<dbReference type="AlphaFoldDB" id="A0A2T7PDA7"/>
<dbReference type="GO" id="GO:0005654">
    <property type="term" value="C:nucleoplasm"/>
    <property type="evidence" value="ECO:0007669"/>
    <property type="project" value="TreeGrafter"/>
</dbReference>
<evidence type="ECO:0000313" key="3">
    <source>
        <dbReference type="EMBL" id="PVD31405.1"/>
    </source>
</evidence>
<evidence type="ECO:0000256" key="1">
    <source>
        <dbReference type="SAM" id="Coils"/>
    </source>
</evidence>
<feature type="region of interest" description="Disordered" evidence="2">
    <location>
        <begin position="312"/>
        <end position="339"/>
    </location>
</feature>
<gene>
    <name evidence="3" type="ORF">C0Q70_06817</name>
</gene>
<keyword evidence="1" id="KW-0175">Coiled coil</keyword>
<evidence type="ECO:0000313" key="4">
    <source>
        <dbReference type="Proteomes" id="UP000245119"/>
    </source>
</evidence>
<accession>A0A2T7PDA7</accession>
<comment type="caution">
    <text evidence="3">The sequence shown here is derived from an EMBL/GenBank/DDBJ whole genome shotgun (WGS) entry which is preliminary data.</text>
</comment>
<feature type="coiled-coil region" evidence="1">
    <location>
        <begin position="166"/>
        <end position="193"/>
    </location>
</feature>
<dbReference type="PANTHER" id="PTHR25462">
    <property type="entry name" value="BONUS, ISOFORM C-RELATED"/>
    <property type="match status" value="1"/>
</dbReference>